<accession>A0A0Q3WUC9</accession>
<dbReference type="Proteomes" id="UP000051888">
    <property type="component" value="Unassembled WGS sequence"/>
</dbReference>
<dbReference type="RefSeq" id="WP_055737997.1">
    <property type="nucleotide sequence ID" value="NZ_JAAIWL010000017.1"/>
</dbReference>
<organism evidence="2 3">
    <name type="scientific">Heyndrickxia shackletonii</name>
    <dbReference type="NCBI Taxonomy" id="157838"/>
    <lineage>
        <taxon>Bacteria</taxon>
        <taxon>Bacillati</taxon>
        <taxon>Bacillota</taxon>
        <taxon>Bacilli</taxon>
        <taxon>Bacillales</taxon>
        <taxon>Bacillaceae</taxon>
        <taxon>Heyndrickxia</taxon>
    </lineage>
</organism>
<keyword evidence="2" id="KW-0808">Transferase</keyword>
<reference evidence="2 3" key="1">
    <citation type="submission" date="2015-09" db="EMBL/GenBank/DDBJ databases">
        <title>Genome sequencing project for genomic taxonomy and phylogenomics of Bacillus-like bacteria.</title>
        <authorList>
            <person name="Liu B."/>
            <person name="Wang J."/>
            <person name="Zhu Y."/>
            <person name="Liu G."/>
            <person name="Chen Q."/>
            <person name="Chen Z."/>
            <person name="Lan J."/>
            <person name="Che J."/>
            <person name="Ge C."/>
            <person name="Shi H."/>
            <person name="Pan Z."/>
            <person name="Liu X."/>
        </authorList>
    </citation>
    <scope>NUCLEOTIDE SEQUENCE [LARGE SCALE GENOMIC DNA]</scope>
    <source>
        <strain evidence="2 3">LMG 18435</strain>
    </source>
</reference>
<feature type="domain" description="N-acetyltransferase" evidence="1">
    <location>
        <begin position="1"/>
        <end position="142"/>
    </location>
</feature>
<protein>
    <submittedName>
        <fullName evidence="2">Acetyltransferase</fullName>
    </submittedName>
</protein>
<dbReference type="OrthoDB" id="9787920at2"/>
<evidence type="ECO:0000313" key="2">
    <source>
        <dbReference type="EMBL" id="KQL52316.1"/>
    </source>
</evidence>
<dbReference type="PROSITE" id="PS51186">
    <property type="entry name" value="GNAT"/>
    <property type="match status" value="1"/>
</dbReference>
<dbReference type="AlphaFoldDB" id="A0A0Q3WUC9"/>
<dbReference type="SUPFAM" id="SSF55729">
    <property type="entry name" value="Acyl-CoA N-acyltransferases (Nat)"/>
    <property type="match status" value="1"/>
</dbReference>
<dbReference type="Gene3D" id="3.40.630.30">
    <property type="match status" value="1"/>
</dbReference>
<dbReference type="PATRIC" id="fig|157838.3.peg.286"/>
<sequence>MTKLYFHTNSSQEDASYIRQRLSEYNMQYLSDREIAFNNEDISITVKDEEGNIIGGITGNTKLHCLFIQFLWVDERLRGQAIGAKLLKKAEEVASEKGCKMVRVDTFSFQAPEFYKKQGYEVYGTVEDFPEGYTHYLFLKRI</sequence>
<dbReference type="Pfam" id="PF00583">
    <property type="entry name" value="Acetyltransf_1"/>
    <property type="match status" value="1"/>
</dbReference>
<gene>
    <name evidence="2" type="ORF">AN964_01320</name>
</gene>
<evidence type="ECO:0000259" key="1">
    <source>
        <dbReference type="PROSITE" id="PS51186"/>
    </source>
</evidence>
<keyword evidence="3" id="KW-1185">Reference proteome</keyword>
<dbReference type="EMBL" id="LJJC01000004">
    <property type="protein sequence ID" value="KQL52316.1"/>
    <property type="molecule type" value="Genomic_DNA"/>
</dbReference>
<dbReference type="CDD" id="cd04301">
    <property type="entry name" value="NAT_SF"/>
    <property type="match status" value="1"/>
</dbReference>
<dbReference type="STRING" id="157838.AN964_01320"/>
<comment type="caution">
    <text evidence="2">The sequence shown here is derived from an EMBL/GenBank/DDBJ whole genome shotgun (WGS) entry which is preliminary data.</text>
</comment>
<evidence type="ECO:0000313" key="3">
    <source>
        <dbReference type="Proteomes" id="UP000051888"/>
    </source>
</evidence>
<proteinExistence type="predicted"/>
<dbReference type="InterPro" id="IPR000182">
    <property type="entry name" value="GNAT_dom"/>
</dbReference>
<dbReference type="InterPro" id="IPR016181">
    <property type="entry name" value="Acyl_CoA_acyltransferase"/>
</dbReference>
<dbReference type="GO" id="GO:0016747">
    <property type="term" value="F:acyltransferase activity, transferring groups other than amino-acyl groups"/>
    <property type="evidence" value="ECO:0007669"/>
    <property type="project" value="InterPro"/>
</dbReference>
<name>A0A0Q3WUC9_9BACI</name>